<dbReference type="Gene3D" id="3.40.50.300">
    <property type="entry name" value="P-loop containing nucleotide triphosphate hydrolases"/>
    <property type="match status" value="1"/>
</dbReference>
<keyword evidence="1" id="KW-0418">Kinase</keyword>
<dbReference type="GO" id="GO:0016301">
    <property type="term" value="F:kinase activity"/>
    <property type="evidence" value="ECO:0007669"/>
    <property type="project" value="UniProtKB-KW"/>
</dbReference>
<dbReference type="GeneID" id="93090089"/>
<dbReference type="EMBL" id="UFVD01000001">
    <property type="protein sequence ID" value="SUX11227.1"/>
    <property type="molecule type" value="Genomic_DNA"/>
</dbReference>
<name>A0A381DKZ1_9BACT</name>
<reference evidence="1 2" key="1">
    <citation type="submission" date="2018-06" db="EMBL/GenBank/DDBJ databases">
        <authorList>
            <consortium name="Pathogen Informatics"/>
            <person name="Doyle S."/>
        </authorList>
    </citation>
    <scope>NUCLEOTIDE SEQUENCE [LARGE SCALE GENOMIC DNA]</scope>
    <source>
        <strain evidence="1 2">NCTC12475</strain>
    </source>
</reference>
<gene>
    <name evidence="1" type="ORF">NCTC12475_01443</name>
</gene>
<protein>
    <submittedName>
        <fullName evidence="1">Cytidylate kinase</fullName>
    </submittedName>
</protein>
<evidence type="ECO:0000313" key="1">
    <source>
        <dbReference type="EMBL" id="SUX11227.1"/>
    </source>
</evidence>
<proteinExistence type="predicted"/>
<dbReference type="InterPro" id="IPR027417">
    <property type="entry name" value="P-loop_NTPase"/>
</dbReference>
<dbReference type="STRING" id="32024.GCA_000788295_01529"/>
<dbReference type="AlphaFoldDB" id="A0A381DKZ1"/>
<keyword evidence="1" id="KW-0808">Transferase</keyword>
<accession>A0A381DKZ1</accession>
<organism evidence="1 2">
    <name type="scientific">Campylobacter sputorum subsp. sputorum</name>
    <dbReference type="NCBI Taxonomy" id="32024"/>
    <lineage>
        <taxon>Bacteria</taxon>
        <taxon>Pseudomonadati</taxon>
        <taxon>Campylobacterota</taxon>
        <taxon>Epsilonproteobacteria</taxon>
        <taxon>Campylobacterales</taxon>
        <taxon>Campylobacteraceae</taxon>
        <taxon>Campylobacter</taxon>
    </lineage>
</organism>
<dbReference type="Pfam" id="PF13189">
    <property type="entry name" value="Cytidylate_kin2"/>
    <property type="match status" value="1"/>
</dbReference>
<dbReference type="SUPFAM" id="SSF52540">
    <property type="entry name" value="P-loop containing nucleoside triphosphate hydrolases"/>
    <property type="match status" value="1"/>
</dbReference>
<dbReference type="RefSeq" id="WP_161492067.1">
    <property type="nucleotide sequence ID" value="NZ_CP043427.1"/>
</dbReference>
<keyword evidence="2" id="KW-1185">Reference proteome</keyword>
<sequence>MIISIGRQTGSGGREIAYKLSNELNFTYLNKEKLLQKAKDFGYFEEMNRLYKEKPVNSLLQAIVKNEVALEKKDNIRKIYNELTKDGDYIIVGRCANYFLRQNSDFLSVFLHASAEFKTKRIMQQENLNKQNALEYMELEDTNRESFHNYYTNEKWGDSIYYDLCIDTSKFGIEKTIKFIINAIKNL</sequence>
<evidence type="ECO:0000313" key="2">
    <source>
        <dbReference type="Proteomes" id="UP000254920"/>
    </source>
</evidence>
<dbReference type="Proteomes" id="UP000254920">
    <property type="component" value="Unassembled WGS sequence"/>
</dbReference>